<keyword evidence="2" id="KW-1185">Reference proteome</keyword>
<reference evidence="1 2" key="1">
    <citation type="journal article" date="2015" name="Antonie Van Leeuwenhoek">
        <title>Prauserella endophytica sp. nov., an endophytic actinobacterium isolated from Tamarix taklamakanensis.</title>
        <authorList>
            <person name="Liu J.M."/>
            <person name="Habden X."/>
            <person name="Guo L."/>
            <person name="Tuo L."/>
            <person name="Jiang Z.K."/>
            <person name="Liu S.W."/>
            <person name="Liu X.F."/>
            <person name="Chen L."/>
            <person name="Li R.F."/>
            <person name="Zhang Y.Q."/>
            <person name="Sun C.H."/>
        </authorList>
    </citation>
    <scope>NUCLEOTIDE SEQUENCE [LARGE SCALE GENOMIC DNA]</scope>
    <source>
        <strain evidence="1 2">CGMCC 4.7182</strain>
    </source>
</reference>
<dbReference type="Proteomes" id="UP000309992">
    <property type="component" value="Unassembled WGS sequence"/>
</dbReference>
<evidence type="ECO:0000313" key="1">
    <source>
        <dbReference type="EMBL" id="TKG59883.1"/>
    </source>
</evidence>
<gene>
    <name evidence="1" type="ORF">FCN18_36260</name>
</gene>
<protein>
    <submittedName>
        <fullName evidence="1">Uncharacterized protein</fullName>
    </submittedName>
</protein>
<dbReference type="PROSITE" id="PS51257">
    <property type="entry name" value="PROKAR_LIPOPROTEIN"/>
    <property type="match status" value="1"/>
</dbReference>
<comment type="caution">
    <text evidence="1">The sequence shown here is derived from an EMBL/GenBank/DDBJ whole genome shotgun (WGS) entry which is preliminary data.</text>
</comment>
<dbReference type="EMBL" id="SWMS01000042">
    <property type="protein sequence ID" value="TKG59883.1"/>
    <property type="molecule type" value="Genomic_DNA"/>
</dbReference>
<dbReference type="RefSeq" id="WP_112276633.1">
    <property type="nucleotide sequence ID" value="NZ_SWMS01000042.1"/>
</dbReference>
<organism evidence="1 2">
    <name type="scientific">Prauserella endophytica</name>
    <dbReference type="NCBI Taxonomy" id="1592324"/>
    <lineage>
        <taxon>Bacteria</taxon>
        <taxon>Bacillati</taxon>
        <taxon>Actinomycetota</taxon>
        <taxon>Actinomycetes</taxon>
        <taxon>Pseudonocardiales</taxon>
        <taxon>Pseudonocardiaceae</taxon>
        <taxon>Prauserella</taxon>
        <taxon>Prauserella coralliicola group</taxon>
    </lineage>
</organism>
<sequence length="90" mass="9959">MKLIKLSGTAGTSLSCTDQTVMTARRRSNVSWAGQPYFESLARARDGRVLMLDAVDTNAGTTHPVFRPATALFPIQDKPWVPLRSRERSP</sequence>
<accession>A0ABY2RTE3</accession>
<proteinExistence type="predicted"/>
<evidence type="ECO:0000313" key="2">
    <source>
        <dbReference type="Proteomes" id="UP000309992"/>
    </source>
</evidence>
<name>A0ABY2RTE3_9PSEU</name>